<organism evidence="1 2">
    <name type="scientific">Mycena chlorophos</name>
    <name type="common">Agaric fungus</name>
    <name type="synonym">Agaricus chlorophos</name>
    <dbReference type="NCBI Taxonomy" id="658473"/>
    <lineage>
        <taxon>Eukaryota</taxon>
        <taxon>Fungi</taxon>
        <taxon>Dikarya</taxon>
        <taxon>Basidiomycota</taxon>
        <taxon>Agaricomycotina</taxon>
        <taxon>Agaricomycetes</taxon>
        <taxon>Agaricomycetidae</taxon>
        <taxon>Agaricales</taxon>
        <taxon>Marasmiineae</taxon>
        <taxon>Mycenaceae</taxon>
        <taxon>Mycena</taxon>
    </lineage>
</organism>
<protein>
    <submittedName>
        <fullName evidence="1">Uncharacterized protein</fullName>
    </submittedName>
</protein>
<name>A0ABQ0LIF1_MYCCL</name>
<sequence length="133" mass="14885">MTRPHSNRRHRPRLTLRLSLVDYLLTGMKTPRERNPYTSETLHTVGAEAGAVAQLGFRDERWFRVGARRLIVLLNESEESKAGADGGSGWREVTHRGGRRCVVATTGRLRQRNLTSPYASAIPVSAFAQTLTE</sequence>
<proteinExistence type="predicted"/>
<evidence type="ECO:0000313" key="2">
    <source>
        <dbReference type="Proteomes" id="UP000815677"/>
    </source>
</evidence>
<dbReference type="Proteomes" id="UP000815677">
    <property type="component" value="Unassembled WGS sequence"/>
</dbReference>
<accession>A0ABQ0LIF1</accession>
<reference evidence="1" key="1">
    <citation type="submission" date="2014-09" db="EMBL/GenBank/DDBJ databases">
        <title>Genome sequence of the luminous mushroom Mycena chlorophos for searching fungal bioluminescence genes.</title>
        <authorList>
            <person name="Tanaka Y."/>
            <person name="Kasuga D."/>
            <person name="Oba Y."/>
            <person name="Hase S."/>
            <person name="Sato K."/>
            <person name="Oba Y."/>
            <person name="Sakakibara Y."/>
        </authorList>
    </citation>
    <scope>NUCLEOTIDE SEQUENCE</scope>
</reference>
<keyword evidence="2" id="KW-1185">Reference proteome</keyword>
<dbReference type="EMBL" id="DF846358">
    <property type="protein sequence ID" value="GAT50287.1"/>
    <property type="molecule type" value="Genomic_DNA"/>
</dbReference>
<gene>
    <name evidence="1" type="ORF">MCHLO_07543</name>
</gene>
<evidence type="ECO:0000313" key="1">
    <source>
        <dbReference type="EMBL" id="GAT50287.1"/>
    </source>
</evidence>